<evidence type="ECO:0000313" key="2">
    <source>
        <dbReference type="Proteomes" id="UP000244005"/>
    </source>
</evidence>
<dbReference type="Gramene" id="Mp2g11210.1">
    <property type="protein sequence ID" value="Mp2g11210.1.cds1"/>
    <property type="gene ID" value="Mp2g11210"/>
</dbReference>
<gene>
    <name evidence="1" type="ORF">MARPO_0023s0089</name>
</gene>
<sequence>MPLFLNHFLTSGGPFSCARLRCPSIIAFLIFRSTGWFTNDVEVDCSPIPPPPPLVLLRPLCALAST</sequence>
<organism evidence="1 2">
    <name type="scientific">Marchantia polymorpha</name>
    <name type="common">Common liverwort</name>
    <name type="synonym">Marchantia aquatica</name>
    <dbReference type="NCBI Taxonomy" id="3197"/>
    <lineage>
        <taxon>Eukaryota</taxon>
        <taxon>Viridiplantae</taxon>
        <taxon>Streptophyta</taxon>
        <taxon>Embryophyta</taxon>
        <taxon>Marchantiophyta</taxon>
        <taxon>Marchantiopsida</taxon>
        <taxon>Marchantiidae</taxon>
        <taxon>Marchantiales</taxon>
        <taxon>Marchantiaceae</taxon>
        <taxon>Marchantia</taxon>
    </lineage>
</organism>
<accession>A0A2R6XCD2</accession>
<protein>
    <submittedName>
        <fullName evidence="1">Uncharacterized protein</fullName>
    </submittedName>
</protein>
<dbReference type="AlphaFoldDB" id="A0A2R6XCD2"/>
<evidence type="ECO:0000313" key="1">
    <source>
        <dbReference type="EMBL" id="PTQ43773.1"/>
    </source>
</evidence>
<dbReference type="EMBL" id="KZ772695">
    <property type="protein sequence ID" value="PTQ43773.1"/>
    <property type="molecule type" value="Genomic_DNA"/>
</dbReference>
<dbReference type="Proteomes" id="UP000244005">
    <property type="component" value="Unassembled WGS sequence"/>
</dbReference>
<reference evidence="2" key="1">
    <citation type="journal article" date="2017" name="Cell">
        <title>Insights into land plant evolution garnered from the Marchantia polymorpha genome.</title>
        <authorList>
            <person name="Bowman J.L."/>
            <person name="Kohchi T."/>
            <person name="Yamato K.T."/>
            <person name="Jenkins J."/>
            <person name="Shu S."/>
            <person name="Ishizaki K."/>
            <person name="Yamaoka S."/>
            <person name="Nishihama R."/>
            <person name="Nakamura Y."/>
            <person name="Berger F."/>
            <person name="Adam C."/>
            <person name="Aki S.S."/>
            <person name="Althoff F."/>
            <person name="Araki T."/>
            <person name="Arteaga-Vazquez M.A."/>
            <person name="Balasubrmanian S."/>
            <person name="Barry K."/>
            <person name="Bauer D."/>
            <person name="Boehm C.R."/>
            <person name="Briginshaw L."/>
            <person name="Caballero-Perez J."/>
            <person name="Catarino B."/>
            <person name="Chen F."/>
            <person name="Chiyoda S."/>
            <person name="Chovatia M."/>
            <person name="Davies K.M."/>
            <person name="Delmans M."/>
            <person name="Demura T."/>
            <person name="Dierschke T."/>
            <person name="Dolan L."/>
            <person name="Dorantes-Acosta A.E."/>
            <person name="Eklund D.M."/>
            <person name="Florent S.N."/>
            <person name="Flores-Sandoval E."/>
            <person name="Fujiyama A."/>
            <person name="Fukuzawa H."/>
            <person name="Galik B."/>
            <person name="Grimanelli D."/>
            <person name="Grimwood J."/>
            <person name="Grossniklaus U."/>
            <person name="Hamada T."/>
            <person name="Haseloff J."/>
            <person name="Hetherington A.J."/>
            <person name="Higo A."/>
            <person name="Hirakawa Y."/>
            <person name="Hundley H.N."/>
            <person name="Ikeda Y."/>
            <person name="Inoue K."/>
            <person name="Inoue S.I."/>
            <person name="Ishida S."/>
            <person name="Jia Q."/>
            <person name="Kakita M."/>
            <person name="Kanazawa T."/>
            <person name="Kawai Y."/>
            <person name="Kawashima T."/>
            <person name="Kennedy M."/>
            <person name="Kinose K."/>
            <person name="Kinoshita T."/>
            <person name="Kohara Y."/>
            <person name="Koide E."/>
            <person name="Komatsu K."/>
            <person name="Kopischke S."/>
            <person name="Kubo M."/>
            <person name="Kyozuka J."/>
            <person name="Lagercrantz U."/>
            <person name="Lin S.S."/>
            <person name="Lindquist E."/>
            <person name="Lipzen A.M."/>
            <person name="Lu C.W."/>
            <person name="De Luna E."/>
            <person name="Martienssen R.A."/>
            <person name="Minamino N."/>
            <person name="Mizutani M."/>
            <person name="Mizutani M."/>
            <person name="Mochizuki N."/>
            <person name="Monte I."/>
            <person name="Mosher R."/>
            <person name="Nagasaki H."/>
            <person name="Nakagami H."/>
            <person name="Naramoto S."/>
            <person name="Nishitani K."/>
            <person name="Ohtani M."/>
            <person name="Okamoto T."/>
            <person name="Okumura M."/>
            <person name="Phillips J."/>
            <person name="Pollak B."/>
            <person name="Reinders A."/>
            <person name="Rovekamp M."/>
            <person name="Sano R."/>
            <person name="Sawa S."/>
            <person name="Schmid M.W."/>
            <person name="Shirakawa M."/>
            <person name="Solano R."/>
            <person name="Spunde A."/>
            <person name="Suetsugu N."/>
            <person name="Sugano S."/>
            <person name="Sugiyama A."/>
            <person name="Sun R."/>
            <person name="Suzuki Y."/>
            <person name="Takenaka M."/>
            <person name="Takezawa D."/>
            <person name="Tomogane H."/>
            <person name="Tsuzuki M."/>
            <person name="Ueda T."/>
            <person name="Umeda M."/>
            <person name="Ward J.M."/>
            <person name="Watanabe Y."/>
            <person name="Yazaki K."/>
            <person name="Yokoyama R."/>
            <person name="Yoshitake Y."/>
            <person name="Yotsui I."/>
            <person name="Zachgo S."/>
            <person name="Schmutz J."/>
        </authorList>
    </citation>
    <scope>NUCLEOTIDE SEQUENCE [LARGE SCALE GENOMIC DNA]</scope>
    <source>
        <strain evidence="2">Tak-1</strain>
    </source>
</reference>
<name>A0A2R6XCD2_MARPO</name>
<proteinExistence type="predicted"/>
<keyword evidence="2" id="KW-1185">Reference proteome</keyword>